<dbReference type="Proteomes" id="UP000739069">
    <property type="component" value="Unassembled WGS sequence"/>
</dbReference>
<feature type="compositionally biased region" description="Basic and acidic residues" evidence="2">
    <location>
        <begin position="1"/>
        <end position="10"/>
    </location>
</feature>
<comment type="caution">
    <text evidence="4">The sequence shown here is derived from an EMBL/GenBank/DDBJ whole genome shotgun (WGS) entry which is preliminary data.</text>
</comment>
<evidence type="ECO:0000256" key="2">
    <source>
        <dbReference type="SAM" id="MobiDB-lite"/>
    </source>
</evidence>
<proteinExistence type="predicted"/>
<keyword evidence="3" id="KW-0812">Transmembrane</keyword>
<evidence type="ECO:0000256" key="3">
    <source>
        <dbReference type="SAM" id="Phobius"/>
    </source>
</evidence>
<evidence type="ECO:0000313" key="4">
    <source>
        <dbReference type="EMBL" id="MBS6635502.1"/>
    </source>
</evidence>
<dbReference type="RefSeq" id="WP_303953496.1">
    <property type="nucleotide sequence ID" value="NZ_JAGZXI010000011.1"/>
</dbReference>
<dbReference type="EMBL" id="JAGZXI010000011">
    <property type="protein sequence ID" value="MBS6635502.1"/>
    <property type="molecule type" value="Genomic_DNA"/>
</dbReference>
<feature type="coiled-coil region" evidence="1">
    <location>
        <begin position="131"/>
        <end position="158"/>
    </location>
</feature>
<dbReference type="InterPro" id="IPR007060">
    <property type="entry name" value="FtsL/DivIC"/>
</dbReference>
<protein>
    <submittedName>
        <fullName evidence="4">Septum formation initiator family protein</fullName>
    </submittedName>
</protein>
<name>A0A943TDW2_9MICC</name>
<feature type="region of interest" description="Disordered" evidence="2">
    <location>
        <begin position="1"/>
        <end position="40"/>
    </location>
</feature>
<organism evidence="4 5">
    <name type="scientific">Rothia mucilaginosa</name>
    <dbReference type="NCBI Taxonomy" id="43675"/>
    <lineage>
        <taxon>Bacteria</taxon>
        <taxon>Bacillati</taxon>
        <taxon>Actinomycetota</taxon>
        <taxon>Actinomycetes</taxon>
        <taxon>Micrococcales</taxon>
        <taxon>Micrococcaceae</taxon>
        <taxon>Rothia</taxon>
    </lineage>
</organism>
<dbReference type="AlphaFoldDB" id="A0A943TDW2"/>
<feature type="transmembrane region" description="Helical" evidence="3">
    <location>
        <begin position="104"/>
        <end position="125"/>
    </location>
</feature>
<dbReference type="Pfam" id="PF04977">
    <property type="entry name" value="DivIC"/>
    <property type="match status" value="1"/>
</dbReference>
<reference evidence="4" key="1">
    <citation type="submission" date="2021-02" db="EMBL/GenBank/DDBJ databases">
        <title>Infant gut strain persistence is associated with maternal origin, phylogeny, and functional potential including surface adhesion and iron acquisition.</title>
        <authorList>
            <person name="Lou Y.C."/>
        </authorList>
    </citation>
    <scope>NUCLEOTIDE SEQUENCE</scope>
    <source>
        <strain evidence="4">L1_008_092G1_dasL1_008_092G1_concoct_16</strain>
    </source>
</reference>
<gene>
    <name evidence="4" type="ORF">KH265_07640</name>
</gene>
<accession>A0A943TDW2</accession>
<sequence length="217" mass="24545">MSQRADEQTRRNATGRTSAEERGTGRTSTGSHEPSAARQAGISLLKKASALFFGVGLNRRHPERERAAQARRQERARRRAYRQRAEEEGYATPVAAHMFSGRSILMAVMVGVIALGTTYPVLTYMDQDREMNRIHTHISQLQQENAQLKAEQTWWNDENYVRQQARSRLYYVNPGDTPYVVTGITDDSSKADKTSANAKNAPEDAWTTKVWDSLEKN</sequence>
<keyword evidence="3" id="KW-1133">Transmembrane helix</keyword>
<keyword evidence="3" id="KW-0472">Membrane</keyword>
<keyword evidence="1" id="KW-0175">Coiled coil</keyword>
<feature type="region of interest" description="Disordered" evidence="2">
    <location>
        <begin position="188"/>
        <end position="217"/>
    </location>
</feature>
<evidence type="ECO:0000313" key="5">
    <source>
        <dbReference type="Proteomes" id="UP000739069"/>
    </source>
</evidence>
<evidence type="ECO:0000256" key="1">
    <source>
        <dbReference type="SAM" id="Coils"/>
    </source>
</evidence>